<dbReference type="PRINTS" id="PR00037">
    <property type="entry name" value="HTHLACR"/>
</dbReference>
<keyword evidence="7" id="KW-0808">Transferase</keyword>
<evidence type="ECO:0000256" key="2">
    <source>
        <dbReference type="ARBA" id="ARBA00022491"/>
    </source>
</evidence>
<dbReference type="PANTHER" id="PTHR30363">
    <property type="entry name" value="HTH-TYPE TRANSCRIPTIONAL REGULATOR SRLR-RELATED"/>
    <property type="match status" value="1"/>
</dbReference>
<comment type="function">
    <text evidence="5">Repressor of the lactose catabolism operon. Galactose-6-phosphate is the inducer.</text>
</comment>
<evidence type="ECO:0000256" key="3">
    <source>
        <dbReference type="ARBA" id="ARBA00023015"/>
    </source>
</evidence>
<dbReference type="Proteomes" id="UP000058446">
    <property type="component" value="Chromosome"/>
</dbReference>
<feature type="domain" description="HTH deoR-type" evidence="6">
    <location>
        <begin position="3"/>
        <end position="58"/>
    </location>
</feature>
<dbReference type="STRING" id="1408189.CLAC_05565"/>
<keyword evidence="3" id="KW-0805">Transcription regulation</keyword>
<dbReference type="InterPro" id="IPR014036">
    <property type="entry name" value="DeoR-like_C"/>
</dbReference>
<evidence type="ECO:0000256" key="1">
    <source>
        <dbReference type="ARBA" id="ARBA00021390"/>
    </source>
</evidence>
<dbReference type="GO" id="GO:0016740">
    <property type="term" value="F:transferase activity"/>
    <property type="evidence" value="ECO:0007669"/>
    <property type="project" value="UniProtKB-KW"/>
</dbReference>
<dbReference type="Pfam" id="PF08220">
    <property type="entry name" value="HTH_DeoR"/>
    <property type="match status" value="1"/>
</dbReference>
<dbReference type="InterPro" id="IPR001034">
    <property type="entry name" value="DeoR_HTH"/>
</dbReference>
<evidence type="ECO:0000256" key="5">
    <source>
        <dbReference type="ARBA" id="ARBA00024937"/>
    </source>
</evidence>
<dbReference type="GO" id="GO:0003700">
    <property type="term" value="F:DNA-binding transcription factor activity"/>
    <property type="evidence" value="ECO:0007669"/>
    <property type="project" value="InterPro"/>
</dbReference>
<dbReference type="SMART" id="SM01134">
    <property type="entry name" value="DeoRC"/>
    <property type="match status" value="1"/>
</dbReference>
<evidence type="ECO:0000313" key="8">
    <source>
        <dbReference type="Proteomes" id="UP000058446"/>
    </source>
</evidence>
<evidence type="ECO:0000259" key="6">
    <source>
        <dbReference type="PROSITE" id="PS51000"/>
    </source>
</evidence>
<dbReference type="RefSeq" id="WP_053412038.1">
    <property type="nucleotide sequence ID" value="NZ_CP006841.1"/>
</dbReference>
<keyword evidence="2" id="KW-0678">Repressor</keyword>
<evidence type="ECO:0000313" key="7">
    <source>
        <dbReference type="EMBL" id="ALA67274.1"/>
    </source>
</evidence>
<dbReference type="SUPFAM" id="SSF100950">
    <property type="entry name" value="NagB/RpiA/CoA transferase-like"/>
    <property type="match status" value="1"/>
</dbReference>
<dbReference type="PANTHER" id="PTHR30363:SF4">
    <property type="entry name" value="GLYCEROL-3-PHOSPHATE REGULON REPRESSOR"/>
    <property type="match status" value="1"/>
</dbReference>
<dbReference type="PROSITE" id="PS51000">
    <property type="entry name" value="HTH_DEOR_2"/>
    <property type="match status" value="1"/>
</dbReference>
<accession>A0A0K2GZS5</accession>
<dbReference type="InterPro" id="IPR036390">
    <property type="entry name" value="WH_DNA-bd_sf"/>
</dbReference>
<dbReference type="InterPro" id="IPR037171">
    <property type="entry name" value="NagB/RpiA_transferase-like"/>
</dbReference>
<dbReference type="KEGG" id="clw:CLAC_05565"/>
<dbReference type="Gene3D" id="1.10.10.10">
    <property type="entry name" value="Winged helix-like DNA-binding domain superfamily/Winged helix DNA-binding domain"/>
    <property type="match status" value="1"/>
</dbReference>
<proteinExistence type="predicted"/>
<gene>
    <name evidence="7" type="ORF">CLAC_05565</name>
</gene>
<dbReference type="Gene3D" id="3.40.50.1360">
    <property type="match status" value="1"/>
</dbReference>
<dbReference type="SUPFAM" id="SSF46785">
    <property type="entry name" value="Winged helix' DNA-binding domain"/>
    <property type="match status" value="1"/>
</dbReference>
<dbReference type="SMART" id="SM00420">
    <property type="entry name" value="HTH_DEOR"/>
    <property type="match status" value="1"/>
</dbReference>
<sequence>MYAEERRRKIASLTAVEGRVTVADLAEAFDVTAETIRRDLAQLDAEGAVHRVHGGAVATRSFQTVEFTVAARKNAQKDAKLSIARLAAECLPEDGGGVFLDAGTTTEALADLMVHSPDSRRWTVVTNSLPNAMTLAASNRIELQLLGGQVRVITQAVVGDAALRTLAVMRADVAFIGSNALTIDHGLSTADPQEAAVKRAMITNARKVVVMADSTKLGRDFLVSFASLEDIDVVITDESAPEQFVADLKDHGVEVMVAS</sequence>
<keyword evidence="4" id="KW-0804">Transcription</keyword>
<keyword evidence="8" id="KW-1185">Reference proteome</keyword>
<dbReference type="AlphaFoldDB" id="A0A0K2GZS5"/>
<organism evidence="7 8">
    <name type="scientific">Corynebacterium lactis RW2-5</name>
    <dbReference type="NCBI Taxonomy" id="1408189"/>
    <lineage>
        <taxon>Bacteria</taxon>
        <taxon>Bacillati</taxon>
        <taxon>Actinomycetota</taxon>
        <taxon>Actinomycetes</taxon>
        <taxon>Mycobacteriales</taxon>
        <taxon>Corynebacteriaceae</taxon>
        <taxon>Corynebacterium</taxon>
    </lineage>
</organism>
<dbReference type="OrthoDB" id="7688673at2"/>
<reference evidence="7 8" key="1">
    <citation type="submission" date="2013-10" db="EMBL/GenBank/DDBJ databases">
        <title>Complete genome sequence of Corynebacterium lactis DSM 45799(T), isolated from raw cow milk.</title>
        <authorList>
            <person name="Ruckert C."/>
            <person name="Albersmeier A."/>
            <person name="Lipski A."/>
            <person name="Kalinowski J."/>
        </authorList>
    </citation>
    <scope>NUCLEOTIDE SEQUENCE [LARGE SCALE GENOMIC DNA]</scope>
    <source>
        <strain evidence="7 8">RW2-5</strain>
    </source>
</reference>
<protein>
    <recommendedName>
        <fullName evidence="1">Lactose phosphotransferase system repressor</fullName>
    </recommendedName>
</protein>
<dbReference type="Pfam" id="PF00455">
    <property type="entry name" value="DeoRC"/>
    <property type="match status" value="1"/>
</dbReference>
<dbReference type="InterPro" id="IPR036388">
    <property type="entry name" value="WH-like_DNA-bd_sf"/>
</dbReference>
<name>A0A0K2GZS5_9CORY</name>
<dbReference type="EMBL" id="CP006841">
    <property type="protein sequence ID" value="ALA67274.1"/>
    <property type="molecule type" value="Genomic_DNA"/>
</dbReference>
<dbReference type="PATRIC" id="fig|1408189.4.peg.1108"/>
<dbReference type="InterPro" id="IPR050313">
    <property type="entry name" value="Carb_Metab_HTH_regulators"/>
</dbReference>
<evidence type="ECO:0000256" key="4">
    <source>
        <dbReference type="ARBA" id="ARBA00023163"/>
    </source>
</evidence>